<name>A0ACB8Q6N3_9AGAM</name>
<reference evidence="1" key="2">
    <citation type="journal article" date="2022" name="New Phytol.">
        <title>Evolutionary transition to the ectomycorrhizal habit in the genomes of a hyperdiverse lineage of mushroom-forming fungi.</title>
        <authorList>
            <person name="Looney B."/>
            <person name="Miyauchi S."/>
            <person name="Morin E."/>
            <person name="Drula E."/>
            <person name="Courty P.E."/>
            <person name="Kohler A."/>
            <person name="Kuo A."/>
            <person name="LaButti K."/>
            <person name="Pangilinan J."/>
            <person name="Lipzen A."/>
            <person name="Riley R."/>
            <person name="Andreopoulos W."/>
            <person name="He G."/>
            <person name="Johnson J."/>
            <person name="Nolan M."/>
            <person name="Tritt A."/>
            <person name="Barry K.W."/>
            <person name="Grigoriev I.V."/>
            <person name="Nagy L.G."/>
            <person name="Hibbett D."/>
            <person name="Henrissat B."/>
            <person name="Matheny P.B."/>
            <person name="Labbe J."/>
            <person name="Martin F.M."/>
        </authorList>
    </citation>
    <scope>NUCLEOTIDE SEQUENCE</scope>
    <source>
        <strain evidence="1">EC-137</strain>
    </source>
</reference>
<reference evidence="1" key="1">
    <citation type="submission" date="2021-02" db="EMBL/GenBank/DDBJ databases">
        <authorList>
            <consortium name="DOE Joint Genome Institute"/>
            <person name="Ahrendt S."/>
            <person name="Looney B.P."/>
            <person name="Miyauchi S."/>
            <person name="Morin E."/>
            <person name="Drula E."/>
            <person name="Courty P.E."/>
            <person name="Chicoki N."/>
            <person name="Fauchery L."/>
            <person name="Kohler A."/>
            <person name="Kuo A."/>
            <person name="Labutti K."/>
            <person name="Pangilinan J."/>
            <person name="Lipzen A."/>
            <person name="Riley R."/>
            <person name="Andreopoulos W."/>
            <person name="He G."/>
            <person name="Johnson J."/>
            <person name="Barry K.W."/>
            <person name="Grigoriev I.V."/>
            <person name="Nagy L."/>
            <person name="Hibbett D."/>
            <person name="Henrissat B."/>
            <person name="Matheny P.B."/>
            <person name="Labbe J."/>
            <person name="Martin F."/>
        </authorList>
    </citation>
    <scope>NUCLEOTIDE SEQUENCE</scope>
    <source>
        <strain evidence="1">EC-137</strain>
    </source>
</reference>
<evidence type="ECO:0000313" key="2">
    <source>
        <dbReference type="Proteomes" id="UP000814128"/>
    </source>
</evidence>
<proteinExistence type="predicted"/>
<evidence type="ECO:0000313" key="1">
    <source>
        <dbReference type="EMBL" id="KAI0027036.1"/>
    </source>
</evidence>
<comment type="caution">
    <text evidence="1">The sequence shown here is derived from an EMBL/GenBank/DDBJ whole genome shotgun (WGS) entry which is preliminary data.</text>
</comment>
<accession>A0ACB8Q6N3</accession>
<protein>
    <submittedName>
        <fullName evidence="1">Uncharacterized protein</fullName>
    </submittedName>
</protein>
<keyword evidence="2" id="KW-1185">Reference proteome</keyword>
<gene>
    <name evidence="1" type="ORF">K488DRAFT_74870</name>
</gene>
<dbReference type="Proteomes" id="UP000814128">
    <property type="component" value="Unassembled WGS sequence"/>
</dbReference>
<dbReference type="EMBL" id="MU274036">
    <property type="protein sequence ID" value="KAI0027036.1"/>
    <property type="molecule type" value="Genomic_DNA"/>
</dbReference>
<organism evidence="1 2">
    <name type="scientific">Vararia minispora EC-137</name>
    <dbReference type="NCBI Taxonomy" id="1314806"/>
    <lineage>
        <taxon>Eukaryota</taxon>
        <taxon>Fungi</taxon>
        <taxon>Dikarya</taxon>
        <taxon>Basidiomycota</taxon>
        <taxon>Agaricomycotina</taxon>
        <taxon>Agaricomycetes</taxon>
        <taxon>Russulales</taxon>
        <taxon>Lachnocladiaceae</taxon>
        <taxon>Vararia</taxon>
    </lineage>
</organism>
<sequence>MDAPQVENLRRTWHTLKNRIWETLQARHELLQMIEECRRDCHNYLRGSSAGALQQGRLFSPDELHAARQNIARAIHALDEASLQQADPPGLPRARLTKDEPTGGRPHKHIDPRILREAVTLAPMTDLAPVFGVSARTIRRILLRHGLSEPGEPVFVTVVDPDGSHTRLHMRARRQALASASELSDAELDTALEETLRRFSQASCSMILGHLKVASRRVQRDRVAASYERVHSVPAFFSNRHIQRQTYWVPGANSLWHHDRQHSTVLNLLCSASV</sequence>